<evidence type="ECO:0000313" key="10">
    <source>
        <dbReference type="Proteomes" id="UP000194474"/>
    </source>
</evidence>
<dbReference type="AlphaFoldDB" id="A0A1Y6G6H0"/>
<dbReference type="SUPFAM" id="SSF52540">
    <property type="entry name" value="P-loop containing nucleoside triphosphate hydrolases"/>
    <property type="match status" value="1"/>
</dbReference>
<comment type="similarity">
    <text evidence="2">Belongs to the ABC transporter superfamily.</text>
</comment>
<keyword evidence="3" id="KW-0813">Transport</keyword>
<dbReference type="GO" id="GO:0005524">
    <property type="term" value="F:ATP binding"/>
    <property type="evidence" value="ECO:0007669"/>
    <property type="project" value="UniProtKB-KW"/>
</dbReference>
<proteinExistence type="inferred from homology"/>
<accession>A0A1Y6G6H0</accession>
<evidence type="ECO:0000256" key="4">
    <source>
        <dbReference type="ARBA" id="ARBA00022475"/>
    </source>
</evidence>
<dbReference type="InterPro" id="IPR027417">
    <property type="entry name" value="P-loop_NTPase"/>
</dbReference>
<evidence type="ECO:0000256" key="6">
    <source>
        <dbReference type="ARBA" id="ARBA00022840"/>
    </source>
</evidence>
<dbReference type="GO" id="GO:0016887">
    <property type="term" value="F:ATP hydrolysis activity"/>
    <property type="evidence" value="ECO:0007669"/>
    <property type="project" value="InterPro"/>
</dbReference>
<feature type="domain" description="ABC transporter" evidence="8">
    <location>
        <begin position="15"/>
        <end position="264"/>
    </location>
</feature>
<dbReference type="InterPro" id="IPR050388">
    <property type="entry name" value="ABC_Ni/Peptide_Import"/>
</dbReference>
<dbReference type="OrthoDB" id="9815712at2"/>
<keyword evidence="10" id="KW-1185">Reference proteome</keyword>
<dbReference type="Pfam" id="PF00005">
    <property type="entry name" value="ABC_tran"/>
    <property type="match status" value="1"/>
</dbReference>
<evidence type="ECO:0000256" key="7">
    <source>
        <dbReference type="ARBA" id="ARBA00023136"/>
    </source>
</evidence>
<dbReference type="GO" id="GO:0005886">
    <property type="term" value="C:plasma membrane"/>
    <property type="evidence" value="ECO:0007669"/>
    <property type="project" value="UniProtKB-SubCell"/>
</dbReference>
<evidence type="ECO:0000259" key="8">
    <source>
        <dbReference type="PROSITE" id="PS50893"/>
    </source>
</evidence>
<evidence type="ECO:0000256" key="2">
    <source>
        <dbReference type="ARBA" id="ARBA00005417"/>
    </source>
</evidence>
<gene>
    <name evidence="9" type="ORF">SAMN06295905_3052</name>
</gene>
<dbReference type="PANTHER" id="PTHR43297">
    <property type="entry name" value="OLIGOPEPTIDE TRANSPORT ATP-BINDING PROTEIN APPD"/>
    <property type="match status" value="1"/>
</dbReference>
<dbReference type="InterPro" id="IPR003593">
    <property type="entry name" value="AAA+_ATPase"/>
</dbReference>
<dbReference type="PANTHER" id="PTHR43297:SF2">
    <property type="entry name" value="DIPEPTIDE TRANSPORT ATP-BINDING PROTEIN DPPD"/>
    <property type="match status" value="1"/>
</dbReference>
<dbReference type="SMART" id="SM00382">
    <property type="entry name" value="AAA"/>
    <property type="match status" value="1"/>
</dbReference>
<dbReference type="InterPro" id="IPR003439">
    <property type="entry name" value="ABC_transporter-like_ATP-bd"/>
</dbReference>
<dbReference type="PROSITE" id="PS50893">
    <property type="entry name" value="ABC_TRANSPORTER_2"/>
    <property type="match status" value="1"/>
</dbReference>
<evidence type="ECO:0000256" key="1">
    <source>
        <dbReference type="ARBA" id="ARBA00004417"/>
    </source>
</evidence>
<name>A0A1Y6G6H0_9HYPH</name>
<dbReference type="Gene3D" id="3.40.50.300">
    <property type="entry name" value="P-loop containing nucleotide triphosphate hydrolases"/>
    <property type="match status" value="1"/>
</dbReference>
<keyword evidence="6 9" id="KW-0067">ATP-binding</keyword>
<keyword evidence="4" id="KW-1003">Cell membrane</keyword>
<dbReference type="Proteomes" id="UP000194474">
    <property type="component" value="Unassembled WGS sequence"/>
</dbReference>
<dbReference type="CDD" id="cd03257">
    <property type="entry name" value="ABC_NikE_OppD_transporters"/>
    <property type="match status" value="1"/>
</dbReference>
<reference evidence="10" key="1">
    <citation type="submission" date="2017-04" db="EMBL/GenBank/DDBJ databases">
        <authorList>
            <person name="Varghese N."/>
            <person name="Submissions S."/>
        </authorList>
    </citation>
    <scope>NUCLEOTIDE SEQUENCE [LARGE SCALE GENOMIC DNA]</scope>
</reference>
<evidence type="ECO:0000313" key="9">
    <source>
        <dbReference type="EMBL" id="SMQ85762.1"/>
    </source>
</evidence>
<keyword evidence="5" id="KW-0547">Nucleotide-binding</keyword>
<dbReference type="RefSeq" id="WP_086471402.1">
    <property type="nucleotide sequence ID" value="NZ_FXWK01000002.1"/>
</dbReference>
<evidence type="ECO:0000256" key="5">
    <source>
        <dbReference type="ARBA" id="ARBA00022741"/>
    </source>
</evidence>
<organism evidence="9 10">
    <name type="scientific">Devosia lucknowensis</name>
    <dbReference type="NCBI Taxonomy" id="1096929"/>
    <lineage>
        <taxon>Bacteria</taxon>
        <taxon>Pseudomonadati</taxon>
        <taxon>Pseudomonadota</taxon>
        <taxon>Alphaproteobacteria</taxon>
        <taxon>Hyphomicrobiales</taxon>
        <taxon>Devosiaceae</taxon>
        <taxon>Devosia</taxon>
    </lineage>
</organism>
<protein>
    <submittedName>
        <fullName evidence="9">Peptide/nickel transport system ATP-binding protein</fullName>
    </submittedName>
</protein>
<evidence type="ECO:0000256" key="3">
    <source>
        <dbReference type="ARBA" id="ARBA00022448"/>
    </source>
</evidence>
<dbReference type="EMBL" id="FXWK01000002">
    <property type="protein sequence ID" value="SMQ85762.1"/>
    <property type="molecule type" value="Genomic_DNA"/>
</dbReference>
<comment type="subcellular location">
    <subcellularLocation>
        <location evidence="1">Cell inner membrane</location>
        <topology evidence="1">Peripheral membrane protein</topology>
    </subcellularLocation>
</comment>
<sequence length="293" mass="32566">MSSTQKAIDPTQPLIQVEDLWVRYKMRYTSFEAVRGVSFNLGREKLAIVGESGSGKSTVGRALLKLLAGNAEITARRLQFGDIDIAGANDRTMQEIRGSRVSMILQDPKFSLNPVIPVGEQIAEAYRVHHKVSRQEAKARTLDMLAAVQIRSPERVFGQYAHQVSGGMGQRIMIAMMLISDPDVIIADEPTSALDVTVRLQVLAILDDLVRERGMGLIFISHDLSLVRSFCDRVIIMYGGQIMETVAAADLDNVQHPYSRGLLNALPSLENRRPRLPVMQRDPSWSALRGERT</sequence>
<keyword evidence="7" id="KW-0472">Membrane</keyword>